<keyword evidence="8" id="KW-1185">Reference proteome</keyword>
<proteinExistence type="predicted"/>
<dbReference type="Gene3D" id="1.25.40.10">
    <property type="entry name" value="Tetratricopeptide repeat domain"/>
    <property type="match status" value="1"/>
</dbReference>
<evidence type="ECO:0000256" key="1">
    <source>
        <dbReference type="ARBA" id="ARBA00022679"/>
    </source>
</evidence>
<dbReference type="InterPro" id="IPR011712">
    <property type="entry name" value="Sig_transdc_His_kin_sub3_dim/P"/>
</dbReference>
<evidence type="ECO:0000259" key="6">
    <source>
        <dbReference type="PROSITE" id="PS50109"/>
    </source>
</evidence>
<dbReference type="SMART" id="SM00387">
    <property type="entry name" value="HATPase_c"/>
    <property type="match status" value="1"/>
</dbReference>
<feature type="domain" description="Histidine kinase" evidence="6">
    <location>
        <begin position="555"/>
        <end position="747"/>
    </location>
</feature>
<evidence type="ECO:0000313" key="7">
    <source>
        <dbReference type="EMBL" id="SIS30244.1"/>
    </source>
</evidence>
<evidence type="ECO:0000313" key="8">
    <source>
        <dbReference type="Proteomes" id="UP000186373"/>
    </source>
</evidence>
<dbReference type="Pfam" id="PF02518">
    <property type="entry name" value="HATPase_c"/>
    <property type="match status" value="1"/>
</dbReference>
<organism evidence="7 8">
    <name type="scientific">Chryseobacterium shigense</name>
    <dbReference type="NCBI Taxonomy" id="297244"/>
    <lineage>
        <taxon>Bacteria</taxon>
        <taxon>Pseudomonadati</taxon>
        <taxon>Bacteroidota</taxon>
        <taxon>Flavobacteriia</taxon>
        <taxon>Flavobacteriales</taxon>
        <taxon>Weeksellaceae</taxon>
        <taxon>Chryseobacterium group</taxon>
        <taxon>Chryseobacterium</taxon>
    </lineage>
</organism>
<name>A0A1N7HZG6_9FLAO</name>
<dbReference type="PANTHER" id="PTHR24421">
    <property type="entry name" value="NITRATE/NITRITE SENSOR PROTEIN NARX-RELATED"/>
    <property type="match status" value="1"/>
</dbReference>
<dbReference type="EMBL" id="FTNY01000001">
    <property type="protein sequence ID" value="SIS30244.1"/>
    <property type="molecule type" value="Genomic_DNA"/>
</dbReference>
<dbReference type="Proteomes" id="UP000186373">
    <property type="component" value="Unassembled WGS sequence"/>
</dbReference>
<keyword evidence="5" id="KW-0472">Membrane</keyword>
<dbReference type="GO" id="GO:0016020">
    <property type="term" value="C:membrane"/>
    <property type="evidence" value="ECO:0007669"/>
    <property type="project" value="InterPro"/>
</dbReference>
<evidence type="ECO:0000256" key="4">
    <source>
        <dbReference type="SAM" id="Coils"/>
    </source>
</evidence>
<dbReference type="InterPro" id="IPR050482">
    <property type="entry name" value="Sensor_HK_TwoCompSys"/>
</dbReference>
<dbReference type="OrthoDB" id="9778366at2"/>
<dbReference type="InterPro" id="IPR011990">
    <property type="entry name" value="TPR-like_helical_dom_sf"/>
</dbReference>
<dbReference type="SUPFAM" id="SSF55874">
    <property type="entry name" value="ATPase domain of HSP90 chaperone/DNA topoisomerase II/histidine kinase"/>
    <property type="match status" value="1"/>
</dbReference>
<protein>
    <submittedName>
        <fullName evidence="7">Histidine kinase-, DNA gyrase B-, and HSP90-like ATPase</fullName>
    </submittedName>
</protein>
<dbReference type="GO" id="GO:0000155">
    <property type="term" value="F:phosphorelay sensor kinase activity"/>
    <property type="evidence" value="ECO:0007669"/>
    <property type="project" value="InterPro"/>
</dbReference>
<dbReference type="Gene3D" id="1.20.5.1930">
    <property type="match status" value="1"/>
</dbReference>
<reference evidence="8" key="1">
    <citation type="submission" date="2017-01" db="EMBL/GenBank/DDBJ databases">
        <authorList>
            <person name="Varghese N."/>
            <person name="Submissions S."/>
        </authorList>
    </citation>
    <scope>NUCLEOTIDE SEQUENCE [LARGE SCALE GENOMIC DNA]</scope>
    <source>
        <strain evidence="8">DSM 17126</strain>
    </source>
</reference>
<dbReference type="RefSeq" id="WP_084175577.1">
    <property type="nucleotide sequence ID" value="NZ_FTNY01000001.1"/>
</dbReference>
<dbReference type="GO" id="GO:0046983">
    <property type="term" value="F:protein dimerization activity"/>
    <property type="evidence" value="ECO:0007669"/>
    <property type="project" value="InterPro"/>
</dbReference>
<evidence type="ECO:0000256" key="5">
    <source>
        <dbReference type="SAM" id="Phobius"/>
    </source>
</evidence>
<feature type="transmembrane region" description="Helical" evidence="5">
    <location>
        <begin position="493"/>
        <end position="513"/>
    </location>
</feature>
<dbReference type="AlphaFoldDB" id="A0A1N7HZG6"/>
<dbReference type="PROSITE" id="PS50109">
    <property type="entry name" value="HIS_KIN"/>
    <property type="match status" value="1"/>
</dbReference>
<sequence>MLINFFSFLRFPIIFLCLFLVGYAASAQELHISLEQQYKKYQPGSTQRMLMTGKYAQALFFNKQQDKSFLILNENIAYARKVTDGKYAAYLYIIAAINYRLLDDVKAYENASRLAQIYEAKTKDPETKGYVAYGIGWLHERNNKEAEAVRYFLKALSFYEKAPHSESLNNRKASVYRELNSIYADWNDYELQKKYSKLSLEMALLQNDPMSLFDSYMAMGYLYEKRYESTQNKAFIHQAESYYIKAVETYKIYKADMPIPSNLSFVAINLANLYLNYFPDSYQDKVLYYANLAKTQGIATGNHDHAASANGLLAEIALKNHHPEQAKQYLMTALAEAEYDKVPDPNIKLSIFENLSQLFQNENNFKEAHFYQKAYVETFKQIYDQKSAALGKKLEIQYEREKQKQQLLRLQLASEKQEQRLKEMSWHSLQQTQKLENLELTKENQFRKLELTEIENSKKAQELRLSQLESFNRKREVDLYKARVEYKEKINKFYIGLIASVSLLLILLLYAYFQRAKGIKQKEKLHLLEMEKVRQDSKISNLTVMLEGQEQERGRIARDLHDGLGSLLSGTKMNLFLLKDKSNDHHQLQIDRSMEQIDIAVDELRHVAHNLMPDLLLKYGLQETLMEYVSRMTTPKLEVDVQFLYYSNQLPLDSQLLVYRIIQELVNNAVKHATAQEIIIQFIENESDYVIIVEDDGKGFDINTLNHSHSAGFHNIRSRVEFLKGTMQIESQVNIGTSIEIQFPKSTDYD</sequence>
<gene>
    <name evidence="7" type="ORF">SAMN05421639_101773</name>
</gene>
<feature type="coiled-coil region" evidence="4">
    <location>
        <begin position="398"/>
        <end position="455"/>
    </location>
</feature>
<keyword evidence="5" id="KW-1133">Transmembrane helix</keyword>
<keyword evidence="5" id="KW-0812">Transmembrane</keyword>
<keyword evidence="1" id="KW-0808">Transferase</keyword>
<dbReference type="InterPro" id="IPR036890">
    <property type="entry name" value="HATPase_C_sf"/>
</dbReference>
<dbReference type="CDD" id="cd16917">
    <property type="entry name" value="HATPase_UhpB-NarQ-NarX-like"/>
    <property type="match status" value="1"/>
</dbReference>
<dbReference type="Pfam" id="PF07730">
    <property type="entry name" value="HisKA_3"/>
    <property type="match status" value="1"/>
</dbReference>
<evidence type="ECO:0000256" key="3">
    <source>
        <dbReference type="ARBA" id="ARBA00023012"/>
    </source>
</evidence>
<dbReference type="InterPro" id="IPR005467">
    <property type="entry name" value="His_kinase_dom"/>
</dbReference>
<dbReference type="InterPro" id="IPR003594">
    <property type="entry name" value="HATPase_dom"/>
</dbReference>
<accession>A0A1N7HZG6</accession>
<evidence type="ECO:0000256" key="2">
    <source>
        <dbReference type="ARBA" id="ARBA00022777"/>
    </source>
</evidence>
<dbReference type="Gene3D" id="3.30.565.10">
    <property type="entry name" value="Histidine kinase-like ATPase, C-terminal domain"/>
    <property type="match status" value="1"/>
</dbReference>
<keyword evidence="2 7" id="KW-0418">Kinase</keyword>
<keyword evidence="4" id="KW-0175">Coiled coil</keyword>
<keyword evidence="3" id="KW-0902">Two-component regulatory system</keyword>